<evidence type="ECO:0000313" key="2">
    <source>
        <dbReference type="Proteomes" id="UP001152320"/>
    </source>
</evidence>
<dbReference type="Proteomes" id="UP001152320">
    <property type="component" value="Chromosome 10"/>
</dbReference>
<dbReference type="PANTHER" id="PTHR47331">
    <property type="entry name" value="PHD-TYPE DOMAIN-CONTAINING PROTEIN"/>
    <property type="match status" value="1"/>
</dbReference>
<dbReference type="InterPro" id="IPR036397">
    <property type="entry name" value="RNaseH_sf"/>
</dbReference>
<reference evidence="1" key="1">
    <citation type="submission" date="2021-10" db="EMBL/GenBank/DDBJ databases">
        <title>Tropical sea cucumber genome reveals ecological adaptation and Cuvierian tubules defense mechanism.</title>
        <authorList>
            <person name="Chen T."/>
        </authorList>
    </citation>
    <scope>NUCLEOTIDE SEQUENCE</scope>
    <source>
        <strain evidence="1">Nanhai2018</strain>
        <tissue evidence="1">Muscle</tissue>
    </source>
</reference>
<dbReference type="EMBL" id="JAIZAY010000010">
    <property type="protein sequence ID" value="KAJ8034438.1"/>
    <property type="molecule type" value="Genomic_DNA"/>
</dbReference>
<gene>
    <name evidence="1" type="ORF">HOLleu_21279</name>
</gene>
<dbReference type="GO" id="GO:0003676">
    <property type="term" value="F:nucleic acid binding"/>
    <property type="evidence" value="ECO:0007669"/>
    <property type="project" value="InterPro"/>
</dbReference>
<dbReference type="PANTHER" id="PTHR47331:SF5">
    <property type="entry name" value="RIBONUCLEASE H"/>
    <property type="match status" value="1"/>
</dbReference>
<protein>
    <submittedName>
        <fullName evidence="1">Uncharacterized protein</fullName>
    </submittedName>
</protein>
<name>A0A9Q1H6D2_HOLLE</name>
<evidence type="ECO:0000313" key="1">
    <source>
        <dbReference type="EMBL" id="KAJ8034438.1"/>
    </source>
</evidence>
<dbReference type="AlphaFoldDB" id="A0A9Q1H6D2"/>
<organism evidence="1 2">
    <name type="scientific">Holothuria leucospilota</name>
    <name type="common">Black long sea cucumber</name>
    <name type="synonym">Mertensiothuria leucospilota</name>
    <dbReference type="NCBI Taxonomy" id="206669"/>
    <lineage>
        <taxon>Eukaryota</taxon>
        <taxon>Metazoa</taxon>
        <taxon>Echinodermata</taxon>
        <taxon>Eleutherozoa</taxon>
        <taxon>Echinozoa</taxon>
        <taxon>Holothuroidea</taxon>
        <taxon>Aspidochirotacea</taxon>
        <taxon>Aspidochirotida</taxon>
        <taxon>Holothuriidae</taxon>
        <taxon>Holothuria</taxon>
    </lineage>
</organism>
<accession>A0A9Q1H6D2</accession>
<comment type="caution">
    <text evidence="1">The sequence shown here is derived from an EMBL/GenBank/DDBJ whole genome shotgun (WGS) entry which is preliminary data.</text>
</comment>
<dbReference type="OrthoDB" id="5984724at2759"/>
<sequence>MADLPTERVEDSTPPCSYVGIDVFGPFYVRLGRSEVKRYGCLFTCLSIRAIHVEKLDSLDTDTFINAFRRFVS</sequence>
<proteinExistence type="predicted"/>
<dbReference type="Gene3D" id="3.30.420.10">
    <property type="entry name" value="Ribonuclease H-like superfamily/Ribonuclease H"/>
    <property type="match status" value="1"/>
</dbReference>
<keyword evidence="2" id="KW-1185">Reference proteome</keyword>